<dbReference type="InterPro" id="IPR041963">
    <property type="entry name" value="BsuBI/PstI_C_sf"/>
</dbReference>
<dbReference type="GO" id="GO:0009307">
    <property type="term" value="P:DNA restriction-modification system"/>
    <property type="evidence" value="ECO:0007669"/>
    <property type="project" value="InterPro"/>
</dbReference>
<dbReference type="EMBL" id="AAGKHU010000176">
    <property type="protein sequence ID" value="EBP0013897.1"/>
    <property type="molecule type" value="Genomic_DNA"/>
</dbReference>
<evidence type="ECO:0000259" key="2">
    <source>
        <dbReference type="Pfam" id="PF17728"/>
    </source>
</evidence>
<feature type="domain" description="BsuBI/PstI restriction endonuclease" evidence="1">
    <location>
        <begin position="155"/>
        <end position="307"/>
    </location>
</feature>
<evidence type="ECO:0000313" key="3">
    <source>
        <dbReference type="EMBL" id="EBP0013897.1"/>
    </source>
</evidence>
<feature type="domain" description="BsuBI/PstI restriction endonuclease HTH" evidence="2">
    <location>
        <begin position="8"/>
        <end position="143"/>
    </location>
</feature>
<dbReference type="Gene3D" id="3.40.1350.80">
    <property type="match status" value="1"/>
</dbReference>
<dbReference type="InterPro" id="IPR041454">
    <property type="entry name" value="BsuBI/PstI_N"/>
</dbReference>
<name>A0A5U2F8I3_SALER</name>
<dbReference type="GO" id="GO:0000287">
    <property type="term" value="F:magnesium ion binding"/>
    <property type="evidence" value="ECO:0007669"/>
    <property type="project" value="InterPro"/>
</dbReference>
<dbReference type="InterPro" id="IPR041962">
    <property type="entry name" value="BsuBI/PstI_N_sf"/>
</dbReference>
<dbReference type="Pfam" id="PF17728">
    <property type="entry name" value="BsuBI_PstI_RE_N"/>
    <property type="match status" value="1"/>
</dbReference>
<comment type="caution">
    <text evidence="3">The sequence shown here is derived from an EMBL/GenBank/DDBJ whole genome shotgun (WGS) entry which is preliminary data.</text>
</comment>
<evidence type="ECO:0000259" key="1">
    <source>
        <dbReference type="Pfam" id="PF06616"/>
    </source>
</evidence>
<dbReference type="GO" id="GO:0003677">
    <property type="term" value="F:DNA binding"/>
    <property type="evidence" value="ECO:0007669"/>
    <property type="project" value="InterPro"/>
</dbReference>
<dbReference type="InterPro" id="IPR009528">
    <property type="entry name" value="Restrct_endonuc_II_BsuBI_C"/>
</dbReference>
<accession>A0A5U2F8I3</accession>
<protein>
    <submittedName>
        <fullName evidence="3">Restriction endonuclease</fullName>
    </submittedName>
</protein>
<keyword evidence="3" id="KW-0378">Hydrolase</keyword>
<dbReference type="GO" id="GO:0009036">
    <property type="term" value="F:type II site-specific deoxyribonuclease activity"/>
    <property type="evidence" value="ECO:0007669"/>
    <property type="project" value="InterPro"/>
</dbReference>
<reference evidence="3" key="1">
    <citation type="submission" date="2018-07" db="EMBL/GenBank/DDBJ databases">
        <authorList>
            <consortium name="GenomeTrakr network: Whole genome sequencing for foodborne pathogen traceback"/>
        </authorList>
    </citation>
    <scope>NUCLEOTIDE SEQUENCE</scope>
    <source>
        <strain evidence="3">CFSAN018538</strain>
    </source>
</reference>
<keyword evidence="3" id="KW-0540">Nuclease</keyword>
<keyword evidence="3" id="KW-0255">Endonuclease</keyword>
<sequence length="317" mass="35083">MNNQNGYIEAAQQIIASLGLPRAQQNERSALCLLALLNLTPGKAWADAENPLVGITPIMNWVREHYGKVYAPNTRETFRRQSMHQFCAAGVALYNPDKPDRPVNSPKAVYQIEPAALSMLRTFGSPAWHDSLTIYLAERETLVARYAKEREQNRIPVEIAAGQQITLSPGEHSELIRAIIEDFAPRFAPGSVLVYAGDTGEKWGYFDAPMLAGLGVDVDSHGKMPDVVLHFTAKNWLLLVESVTSHGPVDGKRHAELARLFSGSTAGLVYVTAFPNRSIMGRYLSEIAWETEVWVADAPSHLIHFNGVRFLGPYSTE</sequence>
<organism evidence="3">
    <name type="scientific">Salmonella enterica</name>
    <name type="common">Salmonella choleraesuis</name>
    <dbReference type="NCBI Taxonomy" id="28901"/>
    <lineage>
        <taxon>Bacteria</taxon>
        <taxon>Pseudomonadati</taxon>
        <taxon>Pseudomonadota</taxon>
        <taxon>Gammaproteobacteria</taxon>
        <taxon>Enterobacterales</taxon>
        <taxon>Enterobacteriaceae</taxon>
        <taxon>Salmonella</taxon>
    </lineage>
</organism>
<dbReference type="AlphaFoldDB" id="A0A5U2F8I3"/>
<gene>
    <name evidence="3" type="ORF">HX37_24890</name>
</gene>
<dbReference type="Gene3D" id="1.10.10.1820">
    <property type="entry name" value="BsuBI/PstI restriction endonuclease-like"/>
    <property type="match status" value="1"/>
</dbReference>
<proteinExistence type="predicted"/>
<dbReference type="Pfam" id="PF06616">
    <property type="entry name" value="BsuBI_PstI_RE"/>
    <property type="match status" value="1"/>
</dbReference>